<dbReference type="EMBL" id="KB467942">
    <property type="protein sequence ID" value="PCH37865.1"/>
    <property type="molecule type" value="Genomic_DNA"/>
</dbReference>
<accession>A0A2H3J8B1</accession>
<dbReference type="Proteomes" id="UP000218811">
    <property type="component" value="Unassembled WGS sequence"/>
</dbReference>
<dbReference type="AlphaFoldDB" id="A0A2H3J8B1"/>
<feature type="compositionally biased region" description="Low complexity" evidence="1">
    <location>
        <begin position="111"/>
        <end position="123"/>
    </location>
</feature>
<reference evidence="2 3" key="1">
    <citation type="journal article" date="2012" name="Science">
        <title>The Paleozoic origin of enzymatic lignin decomposition reconstructed from 31 fungal genomes.</title>
        <authorList>
            <person name="Floudas D."/>
            <person name="Binder M."/>
            <person name="Riley R."/>
            <person name="Barry K."/>
            <person name="Blanchette R.A."/>
            <person name="Henrissat B."/>
            <person name="Martinez A.T."/>
            <person name="Otillar R."/>
            <person name="Spatafora J.W."/>
            <person name="Yadav J.S."/>
            <person name="Aerts A."/>
            <person name="Benoit I."/>
            <person name="Boyd A."/>
            <person name="Carlson A."/>
            <person name="Copeland A."/>
            <person name="Coutinho P.M."/>
            <person name="de Vries R.P."/>
            <person name="Ferreira P."/>
            <person name="Findley K."/>
            <person name="Foster B."/>
            <person name="Gaskell J."/>
            <person name="Glotzer D."/>
            <person name="Gorecki P."/>
            <person name="Heitman J."/>
            <person name="Hesse C."/>
            <person name="Hori C."/>
            <person name="Igarashi K."/>
            <person name="Jurgens J.A."/>
            <person name="Kallen N."/>
            <person name="Kersten P."/>
            <person name="Kohler A."/>
            <person name="Kuees U."/>
            <person name="Kumar T.K.A."/>
            <person name="Kuo A."/>
            <person name="LaButti K."/>
            <person name="Larrondo L.F."/>
            <person name="Lindquist E."/>
            <person name="Ling A."/>
            <person name="Lombard V."/>
            <person name="Lucas S."/>
            <person name="Lundell T."/>
            <person name="Martin R."/>
            <person name="McLaughlin D.J."/>
            <person name="Morgenstern I."/>
            <person name="Morin E."/>
            <person name="Murat C."/>
            <person name="Nagy L.G."/>
            <person name="Nolan M."/>
            <person name="Ohm R.A."/>
            <person name="Patyshakuliyeva A."/>
            <person name="Rokas A."/>
            <person name="Ruiz-Duenas F.J."/>
            <person name="Sabat G."/>
            <person name="Salamov A."/>
            <person name="Samejima M."/>
            <person name="Schmutz J."/>
            <person name="Slot J.C."/>
            <person name="St John F."/>
            <person name="Stenlid J."/>
            <person name="Sun H."/>
            <person name="Sun S."/>
            <person name="Syed K."/>
            <person name="Tsang A."/>
            <person name="Wiebenga A."/>
            <person name="Young D."/>
            <person name="Pisabarro A."/>
            <person name="Eastwood D.C."/>
            <person name="Martin F."/>
            <person name="Cullen D."/>
            <person name="Grigoriev I.V."/>
            <person name="Hibbett D.S."/>
        </authorList>
    </citation>
    <scope>NUCLEOTIDE SEQUENCE [LARGE SCALE GENOMIC DNA]</scope>
    <source>
        <strain evidence="2 3">MD-104</strain>
    </source>
</reference>
<evidence type="ECO:0000256" key="1">
    <source>
        <dbReference type="SAM" id="MobiDB-lite"/>
    </source>
</evidence>
<organism evidence="2 3">
    <name type="scientific">Wolfiporia cocos (strain MD-104)</name>
    <name type="common">Brown rot fungus</name>
    <dbReference type="NCBI Taxonomy" id="742152"/>
    <lineage>
        <taxon>Eukaryota</taxon>
        <taxon>Fungi</taxon>
        <taxon>Dikarya</taxon>
        <taxon>Basidiomycota</taxon>
        <taxon>Agaricomycotina</taxon>
        <taxon>Agaricomycetes</taxon>
        <taxon>Polyporales</taxon>
        <taxon>Phaeolaceae</taxon>
        <taxon>Wolfiporia</taxon>
    </lineage>
</organism>
<gene>
    <name evidence="2" type="ORF">WOLCODRAFT_148825</name>
</gene>
<sequence length="132" mass="14203">MPSGNLSRFKLNLAFSDSAAHVSHRPSVRTPRHFPETDGPVYLVDLLSHIWQIAPDAPPRGFAAQPYTACGSRRAPCSTARQAVGRRRALPDSFPDAWRSPDGQSVIDPIVRSSRPSTSSVGSDTDSFAACG</sequence>
<evidence type="ECO:0000313" key="3">
    <source>
        <dbReference type="Proteomes" id="UP000218811"/>
    </source>
</evidence>
<proteinExistence type="predicted"/>
<protein>
    <submittedName>
        <fullName evidence="2">Uncharacterized protein</fullName>
    </submittedName>
</protein>
<evidence type="ECO:0000313" key="2">
    <source>
        <dbReference type="EMBL" id="PCH37865.1"/>
    </source>
</evidence>
<keyword evidence="3" id="KW-1185">Reference proteome</keyword>
<name>A0A2H3J8B1_WOLCO</name>
<feature type="region of interest" description="Disordered" evidence="1">
    <location>
        <begin position="81"/>
        <end position="132"/>
    </location>
</feature>